<sequence>MTKTDSGTQTTFQEGKPKSDFSAGRVLQTIVLVAAVLASVFTLWNPYSLFSEEQTAQSDQANQPISSAQQSSTIGILVGHWKIDSGAVCENGIVEADVNEAIANQVSSKMNALGYPVKLLSQNDLDLINYRGPVLIALFSGSCEEQPENKSGFTIGTTLSTSDLNTSNALAVCMGEIYQSSTKLDFTYQIISLDHPAYPLFDMVNPQTPMIYLEMGSLLYDQAVLIDNSEKVANGIVNGILCYLDTLEGQQ</sequence>
<dbReference type="Pfam" id="PF01520">
    <property type="entry name" value="Amidase_3"/>
    <property type="match status" value="1"/>
</dbReference>
<feature type="transmembrane region" description="Helical" evidence="1">
    <location>
        <begin position="26"/>
        <end position="44"/>
    </location>
</feature>
<dbReference type="EMBL" id="LGFU01000025">
    <property type="protein sequence ID" value="KUK46481.1"/>
    <property type="molecule type" value="Genomic_DNA"/>
</dbReference>
<reference evidence="3 4" key="1">
    <citation type="journal article" date="2015" name="MBio">
        <title>Genome-Resolved Metagenomic Analysis Reveals Roles for Candidate Phyla and Other Microbial Community Members in Biogeochemical Transformations in Oil Reservoirs.</title>
        <authorList>
            <person name="Hu P."/>
            <person name="Tom L."/>
            <person name="Singh A."/>
            <person name="Thomas B.C."/>
            <person name="Baker B.J."/>
            <person name="Piceno Y.M."/>
            <person name="Andersen G.L."/>
            <person name="Banfield J.F."/>
        </authorList>
    </citation>
    <scope>NUCLEOTIDE SEQUENCE [LARGE SCALE GENOMIC DNA]</scope>
    <source>
        <strain evidence="3">46_16</strain>
    </source>
</reference>
<proteinExistence type="predicted"/>
<dbReference type="AlphaFoldDB" id="A0A124FN14"/>
<keyword evidence="3" id="KW-0378">Hydrolase</keyword>
<evidence type="ECO:0000313" key="4">
    <source>
        <dbReference type="Proteomes" id="UP000064249"/>
    </source>
</evidence>
<organism evidence="3 4">
    <name type="scientific">Anaerolinea thermophila</name>
    <dbReference type="NCBI Taxonomy" id="167964"/>
    <lineage>
        <taxon>Bacteria</taxon>
        <taxon>Bacillati</taxon>
        <taxon>Chloroflexota</taxon>
        <taxon>Anaerolineae</taxon>
        <taxon>Anaerolineales</taxon>
        <taxon>Anaerolineaceae</taxon>
        <taxon>Anaerolinea</taxon>
    </lineage>
</organism>
<keyword evidence="1" id="KW-0472">Membrane</keyword>
<dbReference type="Proteomes" id="UP000064249">
    <property type="component" value="Unassembled WGS sequence"/>
</dbReference>
<dbReference type="Gene3D" id="3.40.630.40">
    <property type="entry name" value="Zn-dependent exopeptidases"/>
    <property type="match status" value="1"/>
</dbReference>
<protein>
    <submittedName>
        <fullName evidence="3">Cell wall hydrolase/autolysin family protein</fullName>
    </submittedName>
</protein>
<name>A0A124FN14_9CHLR</name>
<evidence type="ECO:0000313" key="3">
    <source>
        <dbReference type="EMBL" id="KUK46481.1"/>
    </source>
</evidence>
<dbReference type="GO" id="GO:0009253">
    <property type="term" value="P:peptidoglycan catabolic process"/>
    <property type="evidence" value="ECO:0007669"/>
    <property type="project" value="InterPro"/>
</dbReference>
<dbReference type="GO" id="GO:0008745">
    <property type="term" value="F:N-acetylmuramoyl-L-alanine amidase activity"/>
    <property type="evidence" value="ECO:0007669"/>
    <property type="project" value="InterPro"/>
</dbReference>
<dbReference type="InterPro" id="IPR002508">
    <property type="entry name" value="MurNAc-LAA_cat"/>
</dbReference>
<dbReference type="SUPFAM" id="SSF53187">
    <property type="entry name" value="Zn-dependent exopeptidases"/>
    <property type="match status" value="1"/>
</dbReference>
<keyword evidence="1" id="KW-1133">Transmembrane helix</keyword>
<accession>A0A124FN14</accession>
<gene>
    <name evidence="3" type="ORF">XD73_0649</name>
</gene>
<comment type="caution">
    <text evidence="3">The sequence shown here is derived from an EMBL/GenBank/DDBJ whole genome shotgun (WGS) entry which is preliminary data.</text>
</comment>
<keyword evidence="1" id="KW-0812">Transmembrane</keyword>
<evidence type="ECO:0000259" key="2">
    <source>
        <dbReference type="Pfam" id="PF01520"/>
    </source>
</evidence>
<evidence type="ECO:0000256" key="1">
    <source>
        <dbReference type="SAM" id="Phobius"/>
    </source>
</evidence>
<feature type="domain" description="MurNAc-LAA" evidence="2">
    <location>
        <begin position="74"/>
        <end position="240"/>
    </location>
</feature>